<keyword evidence="4" id="KW-0862">Zinc</keyword>
<dbReference type="SUPFAM" id="SSF55486">
    <property type="entry name" value="Metalloproteases ('zincins'), catalytic domain"/>
    <property type="match status" value="1"/>
</dbReference>
<dbReference type="Gene3D" id="3.40.390.10">
    <property type="entry name" value="Collagenase (Catalytic Domain)"/>
    <property type="match status" value="1"/>
</dbReference>
<evidence type="ECO:0000313" key="7">
    <source>
        <dbReference type="EMBL" id="CAA9438944.1"/>
    </source>
</evidence>
<keyword evidence="5" id="KW-0732">Signal</keyword>
<proteinExistence type="predicted"/>
<dbReference type="GO" id="GO:0004222">
    <property type="term" value="F:metalloendopeptidase activity"/>
    <property type="evidence" value="ECO:0007669"/>
    <property type="project" value="InterPro"/>
</dbReference>
<evidence type="ECO:0000259" key="6">
    <source>
        <dbReference type="Pfam" id="PF00413"/>
    </source>
</evidence>
<gene>
    <name evidence="7" type="ORF">AVDCRST_MAG28-312</name>
</gene>
<reference evidence="7" key="1">
    <citation type="submission" date="2020-02" db="EMBL/GenBank/DDBJ databases">
        <authorList>
            <person name="Meier V. D."/>
        </authorList>
    </citation>
    <scope>NUCLEOTIDE SEQUENCE</scope>
    <source>
        <strain evidence="7">AVDCRST_MAG28</strain>
    </source>
</reference>
<feature type="chain" id="PRO_5026880599" evidence="5">
    <location>
        <begin position="44"/>
        <end position="143"/>
    </location>
</feature>
<dbReference type="Pfam" id="PF00413">
    <property type="entry name" value="Peptidase_M10"/>
    <property type="match status" value="1"/>
</dbReference>
<accession>A0A6J4QG13</accession>
<evidence type="ECO:0000256" key="2">
    <source>
        <dbReference type="ARBA" id="ARBA00022723"/>
    </source>
</evidence>
<keyword evidence="1" id="KW-0645">Protease</keyword>
<dbReference type="AlphaFoldDB" id="A0A6J4QG13"/>
<dbReference type="GO" id="GO:0008270">
    <property type="term" value="F:zinc ion binding"/>
    <property type="evidence" value="ECO:0007669"/>
    <property type="project" value="InterPro"/>
</dbReference>
<protein>
    <submittedName>
        <fullName evidence="7">Matrixin</fullName>
    </submittedName>
</protein>
<dbReference type="GO" id="GO:0006508">
    <property type="term" value="P:proteolysis"/>
    <property type="evidence" value="ECO:0007669"/>
    <property type="project" value="UniProtKB-KW"/>
</dbReference>
<sequence>MMKTKTISALSMAEKARRAAKLSIAALFAAAAMTVAAPGIAEAAPIGFLTPDSDIGFADTDGYVPLYQDCFPGDLGAFYAPYTYDGVTVEGSIVINTCALERLGVGPNDLALLLEHEMGHARGLLHTDDPNDIMYPYLPVTGT</sequence>
<feature type="signal peptide" evidence="5">
    <location>
        <begin position="1"/>
        <end position="43"/>
    </location>
</feature>
<evidence type="ECO:0000256" key="4">
    <source>
        <dbReference type="ARBA" id="ARBA00022833"/>
    </source>
</evidence>
<dbReference type="EMBL" id="CADCVE010000007">
    <property type="protein sequence ID" value="CAA9438944.1"/>
    <property type="molecule type" value="Genomic_DNA"/>
</dbReference>
<evidence type="ECO:0000256" key="1">
    <source>
        <dbReference type="ARBA" id="ARBA00022670"/>
    </source>
</evidence>
<keyword evidence="3" id="KW-0378">Hydrolase</keyword>
<evidence type="ECO:0000256" key="5">
    <source>
        <dbReference type="SAM" id="SignalP"/>
    </source>
</evidence>
<dbReference type="InterPro" id="IPR024079">
    <property type="entry name" value="MetalloPept_cat_dom_sf"/>
</dbReference>
<feature type="domain" description="Peptidase M10 metallopeptidase" evidence="6">
    <location>
        <begin position="108"/>
        <end position="139"/>
    </location>
</feature>
<evidence type="ECO:0000256" key="3">
    <source>
        <dbReference type="ARBA" id="ARBA00022801"/>
    </source>
</evidence>
<keyword evidence="2" id="KW-0479">Metal-binding</keyword>
<dbReference type="InterPro" id="IPR001818">
    <property type="entry name" value="Pept_M10_metallopeptidase"/>
</dbReference>
<organism evidence="7">
    <name type="scientific">uncultured Rubrobacteraceae bacterium</name>
    <dbReference type="NCBI Taxonomy" id="349277"/>
    <lineage>
        <taxon>Bacteria</taxon>
        <taxon>Bacillati</taxon>
        <taxon>Actinomycetota</taxon>
        <taxon>Rubrobacteria</taxon>
        <taxon>Rubrobacterales</taxon>
        <taxon>Rubrobacteraceae</taxon>
        <taxon>environmental samples</taxon>
    </lineage>
</organism>
<name>A0A6J4QG13_9ACTN</name>
<dbReference type="GO" id="GO:0031012">
    <property type="term" value="C:extracellular matrix"/>
    <property type="evidence" value="ECO:0007669"/>
    <property type="project" value="InterPro"/>
</dbReference>